<accession>A0A0C2JAM9</accession>
<evidence type="ECO:0000313" key="2">
    <source>
        <dbReference type="Proteomes" id="UP000031668"/>
    </source>
</evidence>
<dbReference type="Proteomes" id="UP000031668">
    <property type="component" value="Unassembled WGS sequence"/>
</dbReference>
<comment type="caution">
    <text evidence="1">The sequence shown here is derived from an EMBL/GenBank/DDBJ whole genome shotgun (WGS) entry which is preliminary data.</text>
</comment>
<dbReference type="OrthoDB" id="3066195at2759"/>
<evidence type="ECO:0000313" key="1">
    <source>
        <dbReference type="EMBL" id="KII66168.1"/>
    </source>
</evidence>
<organism evidence="1 2">
    <name type="scientific">Thelohanellus kitauei</name>
    <name type="common">Myxosporean</name>
    <dbReference type="NCBI Taxonomy" id="669202"/>
    <lineage>
        <taxon>Eukaryota</taxon>
        <taxon>Metazoa</taxon>
        <taxon>Cnidaria</taxon>
        <taxon>Myxozoa</taxon>
        <taxon>Myxosporea</taxon>
        <taxon>Bivalvulida</taxon>
        <taxon>Platysporina</taxon>
        <taxon>Myxobolidae</taxon>
        <taxon>Thelohanellus</taxon>
    </lineage>
</organism>
<proteinExistence type="predicted"/>
<gene>
    <name evidence="1" type="ORF">RF11_11990</name>
</gene>
<protein>
    <recommendedName>
        <fullName evidence="3">FLYWCH-type domain-containing protein</fullName>
    </recommendedName>
</protein>
<evidence type="ECO:0008006" key="3">
    <source>
        <dbReference type="Google" id="ProtNLM"/>
    </source>
</evidence>
<sequence length="228" mass="25738">MFLIIPLGGEHAPGFLISYLIFLGISKRGERTVIYRNFEYWNYRADLRGITTWRCCKLEQDVRLATLRTNGDCVVSQDLGHTHYGNGSQALAQRISEEISTPSSVQASVIVTLDDHVVAALPKRSTLNQSIRHISKDFILFDSGPGNDRIILMGDLELLDGLSRATVWLVDGTSNIVPKLYFQLYSIHFQYSGDVNNAVVYCLLPDKTQYVYDRMLIEIIRLVPTVIP</sequence>
<dbReference type="AlphaFoldDB" id="A0A0C2JAM9"/>
<keyword evidence="2" id="KW-1185">Reference proteome</keyword>
<reference evidence="1 2" key="1">
    <citation type="journal article" date="2014" name="Genome Biol. Evol.">
        <title>The genome of the myxosporean Thelohanellus kitauei shows adaptations to nutrient acquisition within its fish host.</title>
        <authorList>
            <person name="Yang Y."/>
            <person name="Xiong J."/>
            <person name="Zhou Z."/>
            <person name="Huo F."/>
            <person name="Miao W."/>
            <person name="Ran C."/>
            <person name="Liu Y."/>
            <person name="Zhang J."/>
            <person name="Feng J."/>
            <person name="Wang M."/>
            <person name="Wang M."/>
            <person name="Wang L."/>
            <person name="Yao B."/>
        </authorList>
    </citation>
    <scope>NUCLEOTIDE SEQUENCE [LARGE SCALE GENOMIC DNA]</scope>
    <source>
        <strain evidence="1">Wuqing</strain>
    </source>
</reference>
<dbReference type="EMBL" id="JWZT01003604">
    <property type="protein sequence ID" value="KII66168.1"/>
    <property type="molecule type" value="Genomic_DNA"/>
</dbReference>
<name>A0A0C2JAM9_THEKT</name>